<dbReference type="Proteomes" id="UP001595547">
    <property type="component" value="Unassembled WGS sequence"/>
</dbReference>
<evidence type="ECO:0000313" key="2">
    <source>
        <dbReference type="EMBL" id="MFC3180908.1"/>
    </source>
</evidence>
<keyword evidence="3" id="KW-1185">Reference proteome</keyword>
<evidence type="ECO:0000313" key="3">
    <source>
        <dbReference type="Proteomes" id="UP001595547"/>
    </source>
</evidence>
<protein>
    <submittedName>
        <fullName evidence="2">Uncharacterized protein</fullName>
    </submittedName>
</protein>
<proteinExistence type="predicted"/>
<gene>
    <name evidence="2" type="ORF">ACFOGH_07905</name>
</gene>
<evidence type="ECO:0000256" key="1">
    <source>
        <dbReference type="SAM" id="MobiDB-lite"/>
    </source>
</evidence>
<dbReference type="EMBL" id="JBHRTO010000001">
    <property type="protein sequence ID" value="MFC3180908.1"/>
    <property type="molecule type" value="Genomic_DNA"/>
</dbReference>
<name>A0ABV7IYN6_9RHOB</name>
<organism evidence="2 3">
    <name type="scientific">Cypionkella sinensis</name>
    <dbReference type="NCBI Taxonomy" id="1756043"/>
    <lineage>
        <taxon>Bacteria</taxon>
        <taxon>Pseudomonadati</taxon>
        <taxon>Pseudomonadota</taxon>
        <taxon>Alphaproteobacteria</taxon>
        <taxon>Rhodobacterales</taxon>
        <taxon>Paracoccaceae</taxon>
        <taxon>Cypionkella</taxon>
    </lineage>
</organism>
<dbReference type="RefSeq" id="WP_380072526.1">
    <property type="nucleotide sequence ID" value="NZ_JBHRTO010000001.1"/>
</dbReference>
<feature type="region of interest" description="Disordered" evidence="1">
    <location>
        <begin position="25"/>
        <end position="48"/>
    </location>
</feature>
<reference evidence="3" key="1">
    <citation type="journal article" date="2019" name="Int. J. Syst. Evol. Microbiol.">
        <title>The Global Catalogue of Microorganisms (GCM) 10K type strain sequencing project: providing services to taxonomists for standard genome sequencing and annotation.</title>
        <authorList>
            <consortium name="The Broad Institute Genomics Platform"/>
            <consortium name="The Broad Institute Genome Sequencing Center for Infectious Disease"/>
            <person name="Wu L."/>
            <person name="Ma J."/>
        </authorList>
    </citation>
    <scope>NUCLEOTIDE SEQUENCE [LARGE SCALE GENOMIC DNA]</scope>
    <source>
        <strain evidence="3">KCTC 52039</strain>
    </source>
</reference>
<feature type="compositionally biased region" description="Low complexity" evidence="1">
    <location>
        <begin position="34"/>
        <end position="48"/>
    </location>
</feature>
<accession>A0ABV7IYN6</accession>
<comment type="caution">
    <text evidence="2">The sequence shown here is derived from an EMBL/GenBank/DDBJ whole genome shotgun (WGS) entry which is preliminary data.</text>
</comment>
<sequence>MKKQPRWMKSVLAASTEPQVALPWARGQRRRPAALKAAPAKPRAQAAH</sequence>